<keyword evidence="1" id="KW-0175">Coiled coil</keyword>
<organism evidence="2 3">
    <name type="scientific">Diaporthe eres</name>
    <name type="common">Phomopsis oblonga</name>
    <dbReference type="NCBI Taxonomy" id="83184"/>
    <lineage>
        <taxon>Eukaryota</taxon>
        <taxon>Fungi</taxon>
        <taxon>Dikarya</taxon>
        <taxon>Ascomycota</taxon>
        <taxon>Pezizomycotina</taxon>
        <taxon>Sordariomycetes</taxon>
        <taxon>Sordariomycetidae</taxon>
        <taxon>Diaporthales</taxon>
        <taxon>Diaporthaceae</taxon>
        <taxon>Diaporthe</taxon>
        <taxon>Diaporthe eres species complex</taxon>
    </lineage>
</organism>
<keyword evidence="3" id="KW-1185">Reference proteome</keyword>
<reference evidence="2 3" key="1">
    <citation type="submission" date="2024-02" db="EMBL/GenBank/DDBJ databases">
        <title>De novo assembly and annotation of 12 fungi associated with fruit tree decline syndrome in Ontario, Canada.</title>
        <authorList>
            <person name="Sulman M."/>
            <person name="Ellouze W."/>
            <person name="Ilyukhin E."/>
        </authorList>
    </citation>
    <scope>NUCLEOTIDE SEQUENCE [LARGE SCALE GENOMIC DNA]</scope>
    <source>
        <strain evidence="2 3">M169</strain>
    </source>
</reference>
<sequence length="315" mass="35351">MLPYFPTVPSTPEPEGWDAADVLQLVNPITGKWSCPTLTKRNQRCGNVVSQQRSMKVTFMLDTMSVEDAAEIGRDQNRELTDLAEVMLCSVHSRAIDSKEKVRGVVAQWKNYIKTSIRQQTQPRPLKIDTKARAVGYQPTNAPAGVRGRHLNALPEQTTTVPRGRPRTKLTALDFPSVPSAPPGPPPSYGATFDQAALGDLMKTFQSLTLQNQQLRDQNKKLREQNESLVESRDAEAREFKRAIGELATVEKQRDVLDEQVEGQFREINTLRDREAEQLEKISTLQDTLQKTSSAYRRLKQIWTAASVVPTKGKV</sequence>
<gene>
    <name evidence="2" type="ORF">SLS63_011698</name>
</gene>
<proteinExistence type="predicted"/>
<name>A0ABR1NTC1_DIAER</name>
<evidence type="ECO:0000313" key="2">
    <source>
        <dbReference type="EMBL" id="KAK7714576.1"/>
    </source>
</evidence>
<evidence type="ECO:0000256" key="1">
    <source>
        <dbReference type="SAM" id="Coils"/>
    </source>
</evidence>
<comment type="caution">
    <text evidence="2">The sequence shown here is derived from an EMBL/GenBank/DDBJ whole genome shotgun (WGS) entry which is preliminary data.</text>
</comment>
<accession>A0ABR1NTC1</accession>
<evidence type="ECO:0000313" key="3">
    <source>
        <dbReference type="Proteomes" id="UP001430848"/>
    </source>
</evidence>
<protein>
    <submittedName>
        <fullName evidence="2">Uncharacterized protein</fullName>
    </submittedName>
</protein>
<dbReference type="Proteomes" id="UP001430848">
    <property type="component" value="Unassembled WGS sequence"/>
</dbReference>
<dbReference type="EMBL" id="JAKNSF020000115">
    <property type="protein sequence ID" value="KAK7714576.1"/>
    <property type="molecule type" value="Genomic_DNA"/>
</dbReference>
<feature type="coiled-coil region" evidence="1">
    <location>
        <begin position="198"/>
        <end position="239"/>
    </location>
</feature>